<dbReference type="OrthoDB" id="9813395at2"/>
<dbReference type="CDD" id="cd05007">
    <property type="entry name" value="SIS_Etherase"/>
    <property type="match status" value="1"/>
</dbReference>
<dbReference type="InterPro" id="IPR046348">
    <property type="entry name" value="SIS_dom_sf"/>
</dbReference>
<dbReference type="Pfam" id="PF22645">
    <property type="entry name" value="GKRP_SIS_N"/>
    <property type="match status" value="1"/>
</dbReference>
<dbReference type="NCBIfam" id="NF009222">
    <property type="entry name" value="PRK12570.1"/>
    <property type="match status" value="1"/>
</dbReference>
<evidence type="ECO:0000256" key="1">
    <source>
        <dbReference type="ARBA" id="ARBA00023239"/>
    </source>
</evidence>
<dbReference type="InterPro" id="IPR005486">
    <property type="entry name" value="Glucokinase_regulatory_CS"/>
</dbReference>
<sequence>MGTESRNSRSYGLDKMSAREIVRLMNEDEGAVLRALTAAEEPLAHAIERAAHAFQTGGRVIYVGAGTSGRVATMDAAEMPPTFGIEPDRFIALIAGGNDAGGKAIENAEDEIHTPVVALNELRIGANDVVIGLAASGTTPFVVSAIRHARQKGVWTCGIANNRNSPLLREADLAIFLDTGPEVLTGSTRLKAGTSQKLALNRISTGAMVLSGKVIENLMVDVKASNAKLKERCARIVCELSTATQDEAWDLLEANDWNIRRVLDALKSPAGRT</sequence>
<dbReference type="NCBIfam" id="NF003915">
    <property type="entry name" value="PRK05441.1"/>
    <property type="match status" value="1"/>
</dbReference>
<evidence type="ECO:0000259" key="3">
    <source>
        <dbReference type="PROSITE" id="PS51464"/>
    </source>
</evidence>
<evidence type="ECO:0000313" key="4">
    <source>
        <dbReference type="EMBL" id="AIE88106.1"/>
    </source>
</evidence>
<dbReference type="GO" id="GO:0046348">
    <property type="term" value="P:amino sugar catabolic process"/>
    <property type="evidence" value="ECO:0007669"/>
    <property type="project" value="InterPro"/>
</dbReference>
<dbReference type="eggNOG" id="COG2103">
    <property type="taxonomic scope" value="Bacteria"/>
</dbReference>
<keyword evidence="2" id="KW-0119">Carbohydrate metabolism</keyword>
<accession>A0A068NXG2</accession>
<dbReference type="KEGG" id="fgi:OP10G_4738"/>
<dbReference type="SUPFAM" id="SSF53697">
    <property type="entry name" value="SIS domain"/>
    <property type="match status" value="1"/>
</dbReference>
<dbReference type="PROSITE" id="PS01272">
    <property type="entry name" value="GCKR"/>
    <property type="match status" value="1"/>
</dbReference>
<keyword evidence="5" id="KW-1185">Reference proteome</keyword>
<organism evidence="4 5">
    <name type="scientific">Fimbriimonas ginsengisoli Gsoil 348</name>
    <dbReference type="NCBI Taxonomy" id="661478"/>
    <lineage>
        <taxon>Bacteria</taxon>
        <taxon>Bacillati</taxon>
        <taxon>Armatimonadota</taxon>
        <taxon>Fimbriimonadia</taxon>
        <taxon>Fimbriimonadales</taxon>
        <taxon>Fimbriimonadaceae</taxon>
        <taxon>Fimbriimonas</taxon>
    </lineage>
</organism>
<keyword evidence="4" id="KW-0808">Transferase</keyword>
<feature type="domain" description="SIS" evidence="3">
    <location>
        <begin position="50"/>
        <end position="213"/>
    </location>
</feature>
<gene>
    <name evidence="4" type="ORF">OP10G_4738</name>
</gene>
<dbReference type="HOGENOM" id="CLU_049049_1_1_0"/>
<name>A0A068NXG2_FIMGI</name>
<dbReference type="InterPro" id="IPR040190">
    <property type="entry name" value="MURQ/GCKR"/>
</dbReference>
<dbReference type="GO" id="GO:0016835">
    <property type="term" value="F:carbon-oxygen lyase activity"/>
    <property type="evidence" value="ECO:0007669"/>
    <property type="project" value="InterPro"/>
</dbReference>
<dbReference type="STRING" id="661478.OP10G_4738"/>
<dbReference type="Gene3D" id="1.10.8.1080">
    <property type="match status" value="1"/>
</dbReference>
<protein>
    <submittedName>
        <fullName evidence="4">Glucokinase regulatory-like protein</fullName>
    </submittedName>
</protein>
<keyword evidence="1" id="KW-0456">Lyase</keyword>
<dbReference type="PANTHER" id="PTHR10088">
    <property type="entry name" value="GLUCOKINASE REGULATORY PROTEIN"/>
    <property type="match status" value="1"/>
</dbReference>
<dbReference type="PANTHER" id="PTHR10088:SF4">
    <property type="entry name" value="GLUCOKINASE REGULATORY PROTEIN"/>
    <property type="match status" value="1"/>
</dbReference>
<dbReference type="InterPro" id="IPR005488">
    <property type="entry name" value="Etherase_MurQ"/>
</dbReference>
<dbReference type="EMBL" id="CP007139">
    <property type="protein sequence ID" value="AIE88106.1"/>
    <property type="molecule type" value="Genomic_DNA"/>
</dbReference>
<evidence type="ECO:0000313" key="5">
    <source>
        <dbReference type="Proteomes" id="UP000027982"/>
    </source>
</evidence>
<evidence type="ECO:0000256" key="2">
    <source>
        <dbReference type="ARBA" id="ARBA00023277"/>
    </source>
</evidence>
<dbReference type="GO" id="GO:0016803">
    <property type="term" value="F:ether hydrolase activity"/>
    <property type="evidence" value="ECO:0007669"/>
    <property type="project" value="TreeGrafter"/>
</dbReference>
<dbReference type="GO" id="GO:0016301">
    <property type="term" value="F:kinase activity"/>
    <property type="evidence" value="ECO:0007669"/>
    <property type="project" value="UniProtKB-KW"/>
</dbReference>
<dbReference type="Gene3D" id="3.40.50.10490">
    <property type="entry name" value="Glucose-6-phosphate isomerase like protein, domain 1"/>
    <property type="match status" value="1"/>
</dbReference>
<keyword evidence="4" id="KW-0418">Kinase</keyword>
<reference evidence="4 5" key="1">
    <citation type="journal article" date="2014" name="PLoS ONE">
        <title>The first complete genome sequence of the class fimbriimonadia in the phylum armatimonadetes.</title>
        <authorList>
            <person name="Hu Z.Y."/>
            <person name="Wang Y.Z."/>
            <person name="Im W.T."/>
            <person name="Wang S.Y."/>
            <person name="Zhao G.P."/>
            <person name="Zheng H.J."/>
            <person name="Quan Z.X."/>
        </authorList>
    </citation>
    <scope>NUCLEOTIDE SEQUENCE [LARGE SCALE GENOMIC DNA]</scope>
    <source>
        <strain evidence="4">Gsoil 348</strain>
    </source>
</reference>
<dbReference type="GO" id="GO:0097367">
    <property type="term" value="F:carbohydrate derivative binding"/>
    <property type="evidence" value="ECO:0007669"/>
    <property type="project" value="InterPro"/>
</dbReference>
<dbReference type="Proteomes" id="UP000027982">
    <property type="component" value="Chromosome"/>
</dbReference>
<dbReference type="InterPro" id="IPR001347">
    <property type="entry name" value="SIS_dom"/>
</dbReference>
<dbReference type="GO" id="GO:0009254">
    <property type="term" value="P:peptidoglycan turnover"/>
    <property type="evidence" value="ECO:0007669"/>
    <property type="project" value="TreeGrafter"/>
</dbReference>
<dbReference type="PROSITE" id="PS51464">
    <property type="entry name" value="SIS"/>
    <property type="match status" value="1"/>
</dbReference>
<dbReference type="AlphaFoldDB" id="A0A068NXG2"/>
<proteinExistence type="predicted"/>